<organism evidence="1 2">
    <name type="scientific">Pistacia atlantica</name>
    <dbReference type="NCBI Taxonomy" id="434234"/>
    <lineage>
        <taxon>Eukaryota</taxon>
        <taxon>Viridiplantae</taxon>
        <taxon>Streptophyta</taxon>
        <taxon>Embryophyta</taxon>
        <taxon>Tracheophyta</taxon>
        <taxon>Spermatophyta</taxon>
        <taxon>Magnoliopsida</taxon>
        <taxon>eudicotyledons</taxon>
        <taxon>Gunneridae</taxon>
        <taxon>Pentapetalae</taxon>
        <taxon>rosids</taxon>
        <taxon>malvids</taxon>
        <taxon>Sapindales</taxon>
        <taxon>Anacardiaceae</taxon>
        <taxon>Pistacia</taxon>
    </lineage>
</organism>
<keyword evidence="2" id="KW-1185">Reference proteome</keyword>
<dbReference type="EMBL" id="CM047907">
    <property type="protein sequence ID" value="KAJ0083755.1"/>
    <property type="molecule type" value="Genomic_DNA"/>
</dbReference>
<sequence length="899" mass="99650">MFWKLTALSASSPVESVLDKENFTLEELLDEEEIIQECKALNSRLINFLRDRAQVEQLLRYIVEEAPEDAESKRAFKFVTLHRNLIPLCLFLSLFPFIACEIFTCEIDVILKTLVEEDELMDLLFSFLEPNRPHSALLAGYFSKVVVCLMLRKTVPLMNYVQVSIHIHLPFWYMVILCLALHGHSAVCLLVHPDVFRQLVDLIGITSIMEVLVRLVGADDHVYPNFMDVMQWLADSNLLEMIVDKLSPSCPPEVHANAAETLCAITRNAPSALATRLASPSFVARIFGHALEDSHSKSGLVHSLSVCISLLDPKRSAISSPLMHSFRSQHMYESPIPVNPETIGAMLPKLNDLLMLLNVASDEKILPTTYGELRPPLGKHRLKIVEFIAVLLKTGNEAAEKELVSSGTIQRVLDLFFEYPYNNALHHHVESIIYSCLESKSDNMVDHLLRECDMIGKILQTEKDPVLFGESSKPTLPASGKRAPRAGNLGHITRISNKLVQLASSNSHIQTYLQENNEWTGWQVSVLQERNVVENVYRWACGRPTALQDRTRDSDDDDLHDRDYDVAALANNLSQAFRYKIYGNDDAEEGHGALDRDDEDVYFDDESAEVVISSLRLGDDQGSLFTNSNWFAFQDDRIVDAPVSTSPSEMMDEINLNGTANGGNSSSDDEVVVGEDDELTESKDSVNGTSTSNTNYVNPFSGGDSTNSGNLDPQNEKANASNDMGFFRFDTPENKDLFADRPLPDWEGWRESSDVQVGGSSLNPFIDNDNSDVNIASHTEVATCDATSPSTADSIVPNGSVTSMDSSDGSANSDGSQRSAAVPSLFEEDVEFVGVELEGTEKAMEQALKEGIVGEAGPLKRNIIPKVPEKENSDEGGAGMKEFNDANYWRVDQEVAVLE</sequence>
<evidence type="ECO:0000313" key="1">
    <source>
        <dbReference type="EMBL" id="KAJ0083755.1"/>
    </source>
</evidence>
<comment type="caution">
    <text evidence="1">The sequence shown here is derived from an EMBL/GenBank/DDBJ whole genome shotgun (WGS) entry which is preliminary data.</text>
</comment>
<protein>
    <submittedName>
        <fullName evidence="1">Uncharacterized protein</fullName>
    </submittedName>
</protein>
<gene>
    <name evidence="1" type="ORF">Patl1_30680</name>
</gene>
<proteinExistence type="predicted"/>
<reference evidence="2" key="1">
    <citation type="journal article" date="2023" name="G3 (Bethesda)">
        <title>Genome assembly and association tests identify interacting loci associated with vigor, precocity, and sex in interspecific pistachio rootstocks.</title>
        <authorList>
            <person name="Palmer W."/>
            <person name="Jacygrad E."/>
            <person name="Sagayaradj S."/>
            <person name="Cavanaugh K."/>
            <person name="Han R."/>
            <person name="Bertier L."/>
            <person name="Beede B."/>
            <person name="Kafkas S."/>
            <person name="Golino D."/>
            <person name="Preece J."/>
            <person name="Michelmore R."/>
        </authorList>
    </citation>
    <scope>NUCLEOTIDE SEQUENCE [LARGE SCALE GENOMIC DNA]</scope>
</reference>
<dbReference type="Proteomes" id="UP001164250">
    <property type="component" value="Chromosome 11"/>
</dbReference>
<accession>A0ACC1A9Y1</accession>
<evidence type="ECO:0000313" key="2">
    <source>
        <dbReference type="Proteomes" id="UP001164250"/>
    </source>
</evidence>
<name>A0ACC1A9Y1_9ROSI</name>